<reference evidence="1 2" key="1">
    <citation type="submission" date="2016-01" db="EMBL/GenBank/DDBJ databases">
        <title>Highly variable Streptococcus oralis are common among viridans streptococci isolated from primates.</title>
        <authorList>
            <person name="Denapaite D."/>
            <person name="Rieger M."/>
            <person name="Koendgen S."/>
            <person name="Brueckner R."/>
            <person name="Ochigava I."/>
            <person name="Kappeler P."/>
            <person name="Maetz-Rensing K."/>
            <person name="Leendertz F."/>
            <person name="Hakenbeck R."/>
        </authorList>
    </citation>
    <scope>NUCLEOTIDE SEQUENCE [LARGE SCALE GENOMIC DNA]</scope>
    <source>
        <strain evidence="1 2">DD15</strain>
    </source>
</reference>
<sequence length="103" mass="11765">MAIEKGLIPDVKVIPSEGMRYGFADFRSAGLVEETVNLPEELWLKTDKEQFEWLNNKIGGFREGMTWHHTEIPGQMELVPYGIHNIIPHNGGRTIGMWAYAPR</sequence>
<proteinExistence type="predicted"/>
<dbReference type="Proteomes" id="UP000070678">
    <property type="component" value="Unassembled WGS sequence"/>
</dbReference>
<name>A0A139NZV3_STROR</name>
<dbReference type="AlphaFoldDB" id="A0A139NZV3"/>
<dbReference type="InterPro" id="IPR032869">
    <property type="entry name" value="WHH_dom_containing"/>
</dbReference>
<gene>
    <name evidence="1" type="ORF">SORDD15_00660</name>
</gene>
<protein>
    <submittedName>
        <fullName evidence="1">Putative hemagglutinin-related protein</fullName>
    </submittedName>
</protein>
<dbReference type="EMBL" id="LQNX01000044">
    <property type="protein sequence ID" value="KXT81437.1"/>
    <property type="molecule type" value="Genomic_DNA"/>
</dbReference>
<evidence type="ECO:0000313" key="2">
    <source>
        <dbReference type="Proteomes" id="UP000070678"/>
    </source>
</evidence>
<dbReference type="PATRIC" id="fig|1303.78.peg.712"/>
<dbReference type="Pfam" id="PF14414">
    <property type="entry name" value="WHH"/>
    <property type="match status" value="1"/>
</dbReference>
<evidence type="ECO:0000313" key="1">
    <source>
        <dbReference type="EMBL" id="KXT81437.1"/>
    </source>
</evidence>
<dbReference type="RefSeq" id="WP_061414368.1">
    <property type="nucleotide sequence ID" value="NZ_KQ969521.1"/>
</dbReference>
<accession>A0A139NZV3</accession>
<comment type="caution">
    <text evidence="1">The sequence shown here is derived from an EMBL/GenBank/DDBJ whole genome shotgun (WGS) entry which is preliminary data.</text>
</comment>
<organism evidence="1 2">
    <name type="scientific">Streptococcus oralis</name>
    <dbReference type="NCBI Taxonomy" id="1303"/>
    <lineage>
        <taxon>Bacteria</taxon>
        <taxon>Bacillati</taxon>
        <taxon>Bacillota</taxon>
        <taxon>Bacilli</taxon>
        <taxon>Lactobacillales</taxon>
        <taxon>Streptococcaceae</taxon>
        <taxon>Streptococcus</taxon>
    </lineage>
</organism>